<dbReference type="InterPro" id="IPR058533">
    <property type="entry name" value="Cation_efflux_TM"/>
</dbReference>
<feature type="transmembrane region" description="Helical" evidence="6">
    <location>
        <begin position="43"/>
        <end position="62"/>
    </location>
</feature>
<protein>
    <submittedName>
        <fullName evidence="8">Cation transporter</fullName>
    </submittedName>
</protein>
<dbReference type="SUPFAM" id="SSF161111">
    <property type="entry name" value="Cation efflux protein transmembrane domain-like"/>
    <property type="match status" value="1"/>
</dbReference>
<dbReference type="PANTHER" id="PTHR43840">
    <property type="entry name" value="MITOCHONDRIAL METAL TRANSPORTER 1-RELATED"/>
    <property type="match status" value="1"/>
</dbReference>
<dbReference type="InterPro" id="IPR027469">
    <property type="entry name" value="Cation_efflux_TMD_sf"/>
</dbReference>
<dbReference type="Pfam" id="PF01545">
    <property type="entry name" value="Cation_efflux"/>
    <property type="match status" value="1"/>
</dbReference>
<dbReference type="AlphaFoldDB" id="A0A9Q4G195"/>
<evidence type="ECO:0000256" key="5">
    <source>
        <dbReference type="ARBA" id="ARBA00023136"/>
    </source>
</evidence>
<reference evidence="8" key="1">
    <citation type="submission" date="2020-06" db="EMBL/GenBank/DDBJ databases">
        <title>Insight into the genomes of haloalkaliphilic bacilli from Kenyan soda lakes.</title>
        <authorList>
            <person name="Mwirichia R."/>
            <person name="Villamizar G.C."/>
            <person name="Poehlein A."/>
            <person name="Mugweru J."/>
            <person name="Kipnyargis A."/>
            <person name="Kiplimo D."/>
            <person name="Orwa P."/>
            <person name="Daniel R."/>
        </authorList>
    </citation>
    <scope>NUCLEOTIDE SEQUENCE</scope>
    <source>
        <strain evidence="8">B1096_S55</strain>
    </source>
</reference>
<evidence type="ECO:0000256" key="1">
    <source>
        <dbReference type="ARBA" id="ARBA00004141"/>
    </source>
</evidence>
<feature type="transmembrane region" description="Helical" evidence="6">
    <location>
        <begin position="111"/>
        <end position="134"/>
    </location>
</feature>
<dbReference type="GO" id="GO:0015093">
    <property type="term" value="F:ferrous iron transmembrane transporter activity"/>
    <property type="evidence" value="ECO:0007669"/>
    <property type="project" value="TreeGrafter"/>
</dbReference>
<comment type="caution">
    <text evidence="8">The sequence shown here is derived from an EMBL/GenBank/DDBJ whole genome shotgun (WGS) entry which is preliminary data.</text>
</comment>
<feature type="transmembrane region" description="Helical" evidence="6">
    <location>
        <begin position="178"/>
        <end position="196"/>
    </location>
</feature>
<dbReference type="RefSeq" id="WP_257823191.1">
    <property type="nucleotide sequence ID" value="NZ_JABXYM010000002.1"/>
</dbReference>
<sequence>MLNTLALERKLLTLSVIGALAFALIGIVWGIMSSSQMIFFDGVYSFISVILSMFSLLMAQFMTKSDTRRFPYGKEVLEPISIIVKYTAILILCIIAVISAIQAILSGGREISLGFALLYSFMSTIGCWIVYVILNKRKMVSGFITAEANQWKMDTLLSAAVLLGFLIASLISRTSYSAFIPYVDPLMVLLVMGYFLKVPIVEMTKAFREVLDMAPAQFIQKNVKKVTDNIQNHYQIEESILRISKAGNMLYIEIDFVLNKESKIKTVADQDKIREEISEQTKSLKYKKWLTVSFTHNKKWAGKIIV</sequence>
<dbReference type="EMBL" id="JABXYM010000002">
    <property type="protein sequence ID" value="MCR6098807.1"/>
    <property type="molecule type" value="Genomic_DNA"/>
</dbReference>
<feature type="domain" description="Cation efflux protein transmembrane" evidence="7">
    <location>
        <begin position="12"/>
        <end position="207"/>
    </location>
</feature>
<feature type="transmembrane region" description="Helical" evidence="6">
    <location>
        <begin position="155"/>
        <end position="172"/>
    </location>
</feature>
<keyword evidence="4 6" id="KW-1133">Transmembrane helix</keyword>
<keyword evidence="3 6" id="KW-0812">Transmembrane</keyword>
<evidence type="ECO:0000256" key="2">
    <source>
        <dbReference type="ARBA" id="ARBA00022448"/>
    </source>
</evidence>
<dbReference type="InterPro" id="IPR050291">
    <property type="entry name" value="CDF_Transporter"/>
</dbReference>
<dbReference type="GO" id="GO:0015086">
    <property type="term" value="F:cadmium ion transmembrane transporter activity"/>
    <property type="evidence" value="ECO:0007669"/>
    <property type="project" value="TreeGrafter"/>
</dbReference>
<dbReference type="PANTHER" id="PTHR43840:SF15">
    <property type="entry name" value="MITOCHONDRIAL METAL TRANSPORTER 1-RELATED"/>
    <property type="match status" value="1"/>
</dbReference>
<evidence type="ECO:0000256" key="6">
    <source>
        <dbReference type="SAM" id="Phobius"/>
    </source>
</evidence>
<feature type="transmembrane region" description="Helical" evidence="6">
    <location>
        <begin position="12"/>
        <end position="31"/>
    </location>
</feature>
<dbReference type="GO" id="GO:0015341">
    <property type="term" value="F:zinc efflux antiporter activity"/>
    <property type="evidence" value="ECO:0007669"/>
    <property type="project" value="TreeGrafter"/>
</dbReference>
<feature type="transmembrane region" description="Helical" evidence="6">
    <location>
        <begin position="83"/>
        <end position="105"/>
    </location>
</feature>
<dbReference type="GO" id="GO:0005886">
    <property type="term" value="C:plasma membrane"/>
    <property type="evidence" value="ECO:0007669"/>
    <property type="project" value="TreeGrafter"/>
</dbReference>
<dbReference type="Proteomes" id="UP001057753">
    <property type="component" value="Unassembled WGS sequence"/>
</dbReference>
<dbReference type="GO" id="GO:0006882">
    <property type="term" value="P:intracellular zinc ion homeostasis"/>
    <property type="evidence" value="ECO:0007669"/>
    <property type="project" value="TreeGrafter"/>
</dbReference>
<organism evidence="8 9">
    <name type="scientific">Salipaludibacillus agaradhaerens</name>
    <name type="common">Bacillus agaradhaerens</name>
    <dbReference type="NCBI Taxonomy" id="76935"/>
    <lineage>
        <taxon>Bacteria</taxon>
        <taxon>Bacillati</taxon>
        <taxon>Bacillota</taxon>
        <taxon>Bacilli</taxon>
        <taxon>Bacillales</taxon>
        <taxon>Bacillaceae</taxon>
    </lineage>
</organism>
<proteinExistence type="predicted"/>
<evidence type="ECO:0000313" key="9">
    <source>
        <dbReference type="Proteomes" id="UP001057753"/>
    </source>
</evidence>
<evidence type="ECO:0000256" key="4">
    <source>
        <dbReference type="ARBA" id="ARBA00022989"/>
    </source>
</evidence>
<evidence type="ECO:0000313" key="8">
    <source>
        <dbReference type="EMBL" id="MCR6098807.1"/>
    </source>
</evidence>
<comment type="subcellular location">
    <subcellularLocation>
        <location evidence="1">Membrane</location>
        <topology evidence="1">Multi-pass membrane protein</topology>
    </subcellularLocation>
</comment>
<evidence type="ECO:0000256" key="3">
    <source>
        <dbReference type="ARBA" id="ARBA00022692"/>
    </source>
</evidence>
<dbReference type="Gene3D" id="1.20.1510.10">
    <property type="entry name" value="Cation efflux protein transmembrane domain"/>
    <property type="match status" value="1"/>
</dbReference>
<keyword evidence="9" id="KW-1185">Reference proteome</keyword>
<gene>
    <name evidence="8" type="ORF">HXA33_20045</name>
</gene>
<accession>A0A9Q4G195</accession>
<keyword evidence="2" id="KW-0813">Transport</keyword>
<keyword evidence="5 6" id="KW-0472">Membrane</keyword>
<name>A0A9Q4G195_SALAG</name>
<evidence type="ECO:0000259" key="7">
    <source>
        <dbReference type="Pfam" id="PF01545"/>
    </source>
</evidence>